<protein>
    <recommendedName>
        <fullName evidence="1">Cupin type-2 domain-containing protein</fullName>
    </recommendedName>
</protein>
<dbReference type="InterPro" id="IPR014710">
    <property type="entry name" value="RmlC-like_jellyroll"/>
</dbReference>
<evidence type="ECO:0000313" key="2">
    <source>
        <dbReference type="EMBL" id="UGS34898.1"/>
    </source>
</evidence>
<evidence type="ECO:0000313" key="3">
    <source>
        <dbReference type="Proteomes" id="UP001162834"/>
    </source>
</evidence>
<dbReference type="AlphaFoldDB" id="A0A9E6XVK2"/>
<dbReference type="Pfam" id="PF07883">
    <property type="entry name" value="Cupin_2"/>
    <property type="match status" value="1"/>
</dbReference>
<proteinExistence type="predicted"/>
<dbReference type="RefSeq" id="WP_259314564.1">
    <property type="nucleotide sequence ID" value="NZ_CP087164.1"/>
</dbReference>
<name>A0A9E6XVK2_9ACTN</name>
<dbReference type="KEGG" id="sbae:DSM104329_01280"/>
<evidence type="ECO:0000259" key="1">
    <source>
        <dbReference type="Pfam" id="PF07883"/>
    </source>
</evidence>
<dbReference type="InterPro" id="IPR013096">
    <property type="entry name" value="Cupin_2"/>
</dbReference>
<sequence>MRRVNLSAPEFAYDDQDPDGYRAGMFRMGPLLGAARLGASLYELPPGQALCPYHYEYGEEEWLLVLSGRPTVRHPDGADELEPLDVVCFPRGPEGAHQIRNDSEESVRVLLWSEITHPTATVYPDSGKVGVWTGNRDDDVMVRKSDAVGYYEGED</sequence>
<dbReference type="Proteomes" id="UP001162834">
    <property type="component" value="Chromosome"/>
</dbReference>
<dbReference type="SUPFAM" id="SSF51182">
    <property type="entry name" value="RmlC-like cupins"/>
    <property type="match status" value="1"/>
</dbReference>
<feature type="domain" description="Cupin type-2" evidence="1">
    <location>
        <begin position="41"/>
        <end position="111"/>
    </location>
</feature>
<gene>
    <name evidence="2" type="ORF">DSM104329_01280</name>
</gene>
<accession>A0A9E6XVK2</accession>
<organism evidence="2 3">
    <name type="scientific">Capillimicrobium parvum</name>
    <dbReference type="NCBI Taxonomy" id="2884022"/>
    <lineage>
        <taxon>Bacteria</taxon>
        <taxon>Bacillati</taxon>
        <taxon>Actinomycetota</taxon>
        <taxon>Thermoleophilia</taxon>
        <taxon>Solirubrobacterales</taxon>
        <taxon>Capillimicrobiaceae</taxon>
        <taxon>Capillimicrobium</taxon>
    </lineage>
</organism>
<dbReference type="Gene3D" id="2.60.120.10">
    <property type="entry name" value="Jelly Rolls"/>
    <property type="match status" value="1"/>
</dbReference>
<keyword evidence="3" id="KW-1185">Reference proteome</keyword>
<dbReference type="EMBL" id="CP087164">
    <property type="protein sequence ID" value="UGS34898.1"/>
    <property type="molecule type" value="Genomic_DNA"/>
</dbReference>
<reference evidence="2" key="1">
    <citation type="journal article" date="2022" name="Int. J. Syst. Evol. Microbiol.">
        <title>Pseudomonas aegrilactucae sp. nov. and Pseudomonas morbosilactucae sp. nov., pathogens causing bacterial rot of lettuce in Japan.</title>
        <authorList>
            <person name="Sawada H."/>
            <person name="Fujikawa T."/>
            <person name="Satou M."/>
        </authorList>
    </citation>
    <scope>NUCLEOTIDE SEQUENCE</scope>
    <source>
        <strain evidence="2">0166_1</strain>
    </source>
</reference>
<dbReference type="InterPro" id="IPR011051">
    <property type="entry name" value="RmlC_Cupin_sf"/>
</dbReference>